<dbReference type="Gramene" id="AET5Gv20034300.5">
    <property type="protein sequence ID" value="AET5Gv20034300.5"/>
    <property type="gene ID" value="AET5Gv20034300"/>
</dbReference>
<dbReference type="SUPFAM" id="SSF56672">
    <property type="entry name" value="DNA/RNA polymerases"/>
    <property type="match status" value="1"/>
</dbReference>
<dbReference type="Pfam" id="PF00078">
    <property type="entry name" value="RVT_1"/>
    <property type="match status" value="1"/>
</dbReference>
<evidence type="ECO:0000313" key="2">
    <source>
        <dbReference type="EnsemblPlants" id="AET5Gv20034300.5"/>
    </source>
</evidence>
<reference evidence="2" key="3">
    <citation type="journal article" date="2017" name="Nature">
        <title>Genome sequence of the progenitor of the wheat D genome Aegilops tauschii.</title>
        <authorList>
            <person name="Luo M.C."/>
            <person name="Gu Y.Q."/>
            <person name="Puiu D."/>
            <person name="Wang H."/>
            <person name="Twardziok S.O."/>
            <person name="Deal K.R."/>
            <person name="Huo N."/>
            <person name="Zhu T."/>
            <person name="Wang L."/>
            <person name="Wang Y."/>
            <person name="McGuire P.E."/>
            <person name="Liu S."/>
            <person name="Long H."/>
            <person name="Ramasamy R.K."/>
            <person name="Rodriguez J.C."/>
            <person name="Van S.L."/>
            <person name="Yuan L."/>
            <person name="Wang Z."/>
            <person name="Xia Z."/>
            <person name="Xiao L."/>
            <person name="Anderson O.D."/>
            <person name="Ouyang S."/>
            <person name="Liang Y."/>
            <person name="Zimin A.V."/>
            <person name="Pertea G."/>
            <person name="Qi P."/>
            <person name="Bennetzen J.L."/>
            <person name="Dai X."/>
            <person name="Dawson M.W."/>
            <person name="Muller H.G."/>
            <person name="Kugler K."/>
            <person name="Rivarola-Duarte L."/>
            <person name="Spannagl M."/>
            <person name="Mayer K.F.X."/>
            <person name="Lu F.H."/>
            <person name="Bevan M.W."/>
            <person name="Leroy P."/>
            <person name="Li P."/>
            <person name="You F.M."/>
            <person name="Sun Q."/>
            <person name="Liu Z."/>
            <person name="Lyons E."/>
            <person name="Wicker T."/>
            <person name="Salzberg S.L."/>
            <person name="Devos K.M."/>
            <person name="Dvorak J."/>
        </authorList>
    </citation>
    <scope>NUCLEOTIDE SEQUENCE [LARGE SCALE GENOMIC DNA]</scope>
    <source>
        <strain evidence="2">cv. AL8/78</strain>
    </source>
</reference>
<dbReference type="PANTHER" id="PTHR19446">
    <property type="entry name" value="REVERSE TRANSCRIPTASES"/>
    <property type="match status" value="1"/>
</dbReference>
<dbReference type="InterPro" id="IPR043502">
    <property type="entry name" value="DNA/RNA_pol_sf"/>
</dbReference>
<dbReference type="InterPro" id="IPR000477">
    <property type="entry name" value="RT_dom"/>
</dbReference>
<accession>A0A453JHB9</accession>
<protein>
    <recommendedName>
        <fullName evidence="1">Reverse transcriptase domain-containing protein</fullName>
    </recommendedName>
</protein>
<dbReference type="EnsemblPlants" id="AET5Gv20034300.5">
    <property type="protein sequence ID" value="AET5Gv20034300.5"/>
    <property type="gene ID" value="AET5Gv20034300"/>
</dbReference>
<dbReference type="PROSITE" id="PS50878">
    <property type="entry name" value="RT_POL"/>
    <property type="match status" value="1"/>
</dbReference>
<dbReference type="CDD" id="cd01650">
    <property type="entry name" value="RT_nLTR_like"/>
    <property type="match status" value="1"/>
</dbReference>
<reference evidence="2" key="5">
    <citation type="journal article" date="2021" name="G3 (Bethesda)">
        <title>Aegilops tauschii genome assembly Aet v5.0 features greater sequence contiguity and improved annotation.</title>
        <authorList>
            <person name="Wang L."/>
            <person name="Zhu T."/>
            <person name="Rodriguez J.C."/>
            <person name="Deal K.R."/>
            <person name="Dubcovsky J."/>
            <person name="McGuire P.E."/>
            <person name="Lux T."/>
            <person name="Spannagl M."/>
            <person name="Mayer K.F.X."/>
            <person name="Baldrich P."/>
            <person name="Meyers B.C."/>
            <person name="Huo N."/>
            <person name="Gu Y.Q."/>
            <person name="Zhou H."/>
            <person name="Devos K.M."/>
            <person name="Bennetzen J.L."/>
            <person name="Unver T."/>
            <person name="Budak H."/>
            <person name="Gulick P.J."/>
            <person name="Galiba G."/>
            <person name="Kalapos B."/>
            <person name="Nelson D.R."/>
            <person name="Li P."/>
            <person name="You F.M."/>
            <person name="Luo M.C."/>
            <person name="Dvorak J."/>
        </authorList>
    </citation>
    <scope>NUCLEOTIDE SEQUENCE [LARGE SCALE GENOMIC DNA]</scope>
    <source>
        <strain evidence="2">cv. AL8/78</strain>
    </source>
</reference>
<reference evidence="3" key="1">
    <citation type="journal article" date="2014" name="Science">
        <title>Ancient hybridizations among the ancestral genomes of bread wheat.</title>
        <authorList>
            <consortium name="International Wheat Genome Sequencing Consortium,"/>
            <person name="Marcussen T."/>
            <person name="Sandve S.R."/>
            <person name="Heier L."/>
            <person name="Spannagl M."/>
            <person name="Pfeifer M."/>
            <person name="Jakobsen K.S."/>
            <person name="Wulff B.B."/>
            <person name="Steuernagel B."/>
            <person name="Mayer K.F."/>
            <person name="Olsen O.A."/>
        </authorList>
    </citation>
    <scope>NUCLEOTIDE SEQUENCE [LARGE SCALE GENOMIC DNA]</scope>
    <source>
        <strain evidence="3">cv. AL8/78</strain>
    </source>
</reference>
<feature type="domain" description="Reverse transcriptase" evidence="1">
    <location>
        <begin position="35"/>
        <end position="278"/>
    </location>
</feature>
<evidence type="ECO:0000259" key="1">
    <source>
        <dbReference type="PROSITE" id="PS50878"/>
    </source>
</evidence>
<dbReference type="AlphaFoldDB" id="A0A453JHB9"/>
<dbReference type="Proteomes" id="UP000015105">
    <property type="component" value="Chromosome 5D"/>
</dbReference>
<name>A0A453JHB9_AEGTS</name>
<proteinExistence type="predicted"/>
<keyword evidence="3" id="KW-1185">Reference proteome</keyword>
<sequence>MPARKAPGPDGFIAEFVRACWGTIRQDFLDVFQQLFELRSRGFYKLNQALLTLIPKRADANELRDYRPICLIHLVAKIFAKVISLRLAPRLGGLVSPNQNAFIPARSLHDNFVLVKQSLMLLHQLKAPQIMLKLDLTRAFDSLSWPFLFEVLGQYGFGPRFREWIAILLTTSSTRVTLSRLMRRAHDYRILQPLHPRRAIPAISLYADDVMIFCHATEDDVAASKGLLALFGQASGLRVNYAKSSATILHGEPTTAEMITQLGCPVVELPITYLGIPLTLRRPSAAQLQPLV</sequence>
<reference evidence="2" key="4">
    <citation type="submission" date="2019-03" db="UniProtKB">
        <authorList>
            <consortium name="EnsemblPlants"/>
        </authorList>
    </citation>
    <scope>IDENTIFICATION</scope>
</reference>
<reference evidence="3" key="2">
    <citation type="journal article" date="2017" name="Nat. Plants">
        <title>The Aegilops tauschii genome reveals multiple impacts of transposons.</title>
        <authorList>
            <person name="Zhao G."/>
            <person name="Zou C."/>
            <person name="Li K."/>
            <person name="Wang K."/>
            <person name="Li T."/>
            <person name="Gao L."/>
            <person name="Zhang X."/>
            <person name="Wang H."/>
            <person name="Yang Z."/>
            <person name="Liu X."/>
            <person name="Jiang W."/>
            <person name="Mao L."/>
            <person name="Kong X."/>
            <person name="Jiao Y."/>
            <person name="Jia J."/>
        </authorList>
    </citation>
    <scope>NUCLEOTIDE SEQUENCE [LARGE SCALE GENOMIC DNA]</scope>
    <source>
        <strain evidence="3">cv. AL8/78</strain>
    </source>
</reference>
<evidence type="ECO:0000313" key="3">
    <source>
        <dbReference type="Proteomes" id="UP000015105"/>
    </source>
</evidence>
<organism evidence="2 3">
    <name type="scientific">Aegilops tauschii subsp. strangulata</name>
    <name type="common">Goatgrass</name>
    <dbReference type="NCBI Taxonomy" id="200361"/>
    <lineage>
        <taxon>Eukaryota</taxon>
        <taxon>Viridiplantae</taxon>
        <taxon>Streptophyta</taxon>
        <taxon>Embryophyta</taxon>
        <taxon>Tracheophyta</taxon>
        <taxon>Spermatophyta</taxon>
        <taxon>Magnoliopsida</taxon>
        <taxon>Liliopsida</taxon>
        <taxon>Poales</taxon>
        <taxon>Poaceae</taxon>
        <taxon>BOP clade</taxon>
        <taxon>Pooideae</taxon>
        <taxon>Triticodae</taxon>
        <taxon>Triticeae</taxon>
        <taxon>Triticinae</taxon>
        <taxon>Aegilops</taxon>
    </lineage>
</organism>